<sequence length="249" mass="28300">MKPGIGRPFRYNTKKIFRFEEKFNNHKINPTAENLFGYQEKNQGDGFKSMRSVSVTTMSKRPLTCLHDGCKKSVAVSSLVSHFKHDHGAVPCFGVEKGKELSLLFDVLLVEHDKTFCLAMITVYESNQIDVVRSKSSQSVINTCSKLSGRVPLNTFWLMMSGSTDHRKTTSYAIYWLYSNSEDRYWCTMELSSKNDRISVSSFCSVVGLHESRTVEEVARNMNCLFVSHGSFIALLEEGDKINLRITLH</sequence>
<evidence type="ECO:0000313" key="3">
    <source>
        <dbReference type="Proteomes" id="UP000292052"/>
    </source>
</evidence>
<dbReference type="STRING" id="1661398.A0A482VMP5"/>
<gene>
    <name evidence="2" type="ORF">BDFB_011791</name>
</gene>
<dbReference type="AlphaFoldDB" id="A0A482VMP5"/>
<keyword evidence="3" id="KW-1185">Reference proteome</keyword>
<reference evidence="2 3" key="1">
    <citation type="submission" date="2017-03" db="EMBL/GenBank/DDBJ databases">
        <title>Genome of the blue death feigning beetle - Asbolus verrucosus.</title>
        <authorList>
            <person name="Rider S.D."/>
        </authorList>
    </citation>
    <scope>NUCLEOTIDE SEQUENCE [LARGE SCALE GENOMIC DNA]</scope>
    <source>
        <strain evidence="2">Butters</strain>
        <tissue evidence="2">Head and leg muscle</tissue>
    </source>
</reference>
<dbReference type="OrthoDB" id="6745034at2759"/>
<dbReference type="EMBL" id="QDEB01084386">
    <property type="protein sequence ID" value="RZC33936.1"/>
    <property type="molecule type" value="Genomic_DNA"/>
</dbReference>
<proteinExistence type="predicted"/>
<accession>A0A482VMP5</accession>
<name>A0A482VMP5_ASBVE</name>
<dbReference type="InterPro" id="IPR031732">
    <property type="entry name" value="DUF4729"/>
</dbReference>
<dbReference type="Proteomes" id="UP000292052">
    <property type="component" value="Unassembled WGS sequence"/>
</dbReference>
<organism evidence="2 3">
    <name type="scientific">Asbolus verrucosus</name>
    <name type="common">Desert ironclad beetle</name>
    <dbReference type="NCBI Taxonomy" id="1661398"/>
    <lineage>
        <taxon>Eukaryota</taxon>
        <taxon>Metazoa</taxon>
        <taxon>Ecdysozoa</taxon>
        <taxon>Arthropoda</taxon>
        <taxon>Hexapoda</taxon>
        <taxon>Insecta</taxon>
        <taxon>Pterygota</taxon>
        <taxon>Neoptera</taxon>
        <taxon>Endopterygota</taxon>
        <taxon>Coleoptera</taxon>
        <taxon>Polyphaga</taxon>
        <taxon>Cucujiformia</taxon>
        <taxon>Tenebrionidae</taxon>
        <taxon>Pimeliinae</taxon>
        <taxon>Asbolus</taxon>
    </lineage>
</organism>
<protein>
    <recommendedName>
        <fullName evidence="1">DUF4729 domain-containing protein</fullName>
    </recommendedName>
</protein>
<feature type="domain" description="DUF4729" evidence="1">
    <location>
        <begin position="65"/>
        <end position="231"/>
    </location>
</feature>
<evidence type="ECO:0000259" key="1">
    <source>
        <dbReference type="Pfam" id="PF15866"/>
    </source>
</evidence>
<evidence type="ECO:0000313" key="2">
    <source>
        <dbReference type="EMBL" id="RZC33936.1"/>
    </source>
</evidence>
<comment type="caution">
    <text evidence="2">The sequence shown here is derived from an EMBL/GenBank/DDBJ whole genome shotgun (WGS) entry which is preliminary data.</text>
</comment>
<dbReference type="Pfam" id="PF15866">
    <property type="entry name" value="DUF4729"/>
    <property type="match status" value="1"/>
</dbReference>